<dbReference type="RefSeq" id="WP_075007490.1">
    <property type="nucleotide sequence ID" value="NZ_FOAP01000008.1"/>
</dbReference>
<evidence type="ECO:0000313" key="2">
    <source>
        <dbReference type="Proteomes" id="UP000182719"/>
    </source>
</evidence>
<dbReference type="EMBL" id="FOAP01000008">
    <property type="protein sequence ID" value="SEL75252.1"/>
    <property type="molecule type" value="Genomic_DNA"/>
</dbReference>
<dbReference type="Proteomes" id="UP000182719">
    <property type="component" value="Unassembled WGS sequence"/>
</dbReference>
<reference evidence="2" key="1">
    <citation type="submission" date="2016-10" db="EMBL/GenBank/DDBJ databases">
        <authorList>
            <person name="Varghese N."/>
            <person name="Submissions S."/>
        </authorList>
    </citation>
    <scope>NUCLEOTIDE SEQUENCE [LARGE SCALE GENOMIC DNA]</scope>
    <source>
        <strain evidence="2">DSM 17044</strain>
    </source>
</reference>
<protein>
    <recommendedName>
        <fullName evidence="3">Lipoprotein</fullName>
    </recommendedName>
</protein>
<name>A0A1H7SRK2_STIAU</name>
<proteinExistence type="predicted"/>
<keyword evidence="2" id="KW-1185">Reference proteome</keyword>
<sequence>MRGLVGAVLALGLLVGCGGAEGGTGGEEAEVEAMALCSDCSWLYVRCMSRAQTPEAKQNCEYGRMDCEATWCTSAAPAPGEAQ</sequence>
<organism evidence="1 2">
    <name type="scientific">Stigmatella aurantiaca</name>
    <dbReference type="NCBI Taxonomy" id="41"/>
    <lineage>
        <taxon>Bacteria</taxon>
        <taxon>Pseudomonadati</taxon>
        <taxon>Myxococcota</taxon>
        <taxon>Myxococcia</taxon>
        <taxon>Myxococcales</taxon>
        <taxon>Cystobacterineae</taxon>
        <taxon>Archangiaceae</taxon>
        <taxon>Stigmatella</taxon>
    </lineage>
</organism>
<gene>
    <name evidence="1" type="ORF">SAMN05444354_108104</name>
</gene>
<dbReference type="AlphaFoldDB" id="A0A1H7SRK2"/>
<evidence type="ECO:0008006" key="3">
    <source>
        <dbReference type="Google" id="ProtNLM"/>
    </source>
</evidence>
<dbReference type="PROSITE" id="PS51257">
    <property type="entry name" value="PROKAR_LIPOPROTEIN"/>
    <property type="match status" value="1"/>
</dbReference>
<accession>A0A1H7SRK2</accession>
<dbReference type="OrthoDB" id="5519230at2"/>
<evidence type="ECO:0000313" key="1">
    <source>
        <dbReference type="EMBL" id="SEL75252.1"/>
    </source>
</evidence>